<name>A0A382PC44_9ZZZZ</name>
<dbReference type="PROSITE" id="PS51257">
    <property type="entry name" value="PROKAR_LIPOPROTEIN"/>
    <property type="match status" value="1"/>
</dbReference>
<gene>
    <name evidence="1" type="ORF">METZ01_LOCUS323039</name>
</gene>
<sequence length="232" mass="25230">MRKYSHPRPIILALLFAVTAGLLLSCGESEEGVQECEKVFNAAEGTWECVGQSGIGGATKEINTTNGDTTVAAEPTPFPTPVIIDDTAAGKELWVYLTKCISIEDGHLMVNTATKGNWLITPATDSPQEFGTWLIKHSGELVPHNSKAELWDAYLKGNCDNNIMSPAATDVITQTDASTVLWTQLAKCHPEMPVSMLIAQRSQQTGDWVIVSDPNYAMDDYGVWSVKRDATI</sequence>
<proteinExistence type="predicted"/>
<evidence type="ECO:0000313" key="1">
    <source>
        <dbReference type="EMBL" id="SVC70185.1"/>
    </source>
</evidence>
<organism evidence="1">
    <name type="scientific">marine metagenome</name>
    <dbReference type="NCBI Taxonomy" id="408172"/>
    <lineage>
        <taxon>unclassified sequences</taxon>
        <taxon>metagenomes</taxon>
        <taxon>ecological metagenomes</taxon>
    </lineage>
</organism>
<accession>A0A382PC44</accession>
<dbReference type="EMBL" id="UINC01105899">
    <property type="protein sequence ID" value="SVC70185.1"/>
    <property type="molecule type" value="Genomic_DNA"/>
</dbReference>
<dbReference type="AlphaFoldDB" id="A0A382PC44"/>
<reference evidence="1" key="1">
    <citation type="submission" date="2018-05" db="EMBL/GenBank/DDBJ databases">
        <authorList>
            <person name="Lanie J.A."/>
            <person name="Ng W.-L."/>
            <person name="Kazmierczak K.M."/>
            <person name="Andrzejewski T.M."/>
            <person name="Davidsen T.M."/>
            <person name="Wayne K.J."/>
            <person name="Tettelin H."/>
            <person name="Glass J.I."/>
            <person name="Rusch D."/>
            <person name="Podicherti R."/>
            <person name="Tsui H.-C.T."/>
            <person name="Winkler M.E."/>
        </authorList>
    </citation>
    <scope>NUCLEOTIDE SEQUENCE</scope>
</reference>
<protein>
    <submittedName>
        <fullName evidence="1">Uncharacterized protein</fullName>
    </submittedName>
</protein>
<feature type="non-terminal residue" evidence="1">
    <location>
        <position position="232"/>
    </location>
</feature>